<dbReference type="PANTHER" id="PTHR30269">
    <property type="entry name" value="TRANSMEMBRANE PROTEIN YFCA"/>
    <property type="match status" value="1"/>
</dbReference>
<keyword evidence="10" id="KW-1185">Reference proteome</keyword>
<evidence type="ECO:0000256" key="7">
    <source>
        <dbReference type="ARBA" id="ARBA00023136"/>
    </source>
</evidence>
<feature type="transmembrane region" description="Helical" evidence="8">
    <location>
        <begin position="225"/>
        <end position="242"/>
    </location>
</feature>
<evidence type="ECO:0000256" key="6">
    <source>
        <dbReference type="ARBA" id="ARBA00022989"/>
    </source>
</evidence>
<feature type="transmembrane region" description="Helical" evidence="8">
    <location>
        <begin position="127"/>
        <end position="148"/>
    </location>
</feature>
<keyword evidence="3" id="KW-0813">Transport</keyword>
<proteinExistence type="inferred from homology"/>
<dbReference type="InterPro" id="IPR002781">
    <property type="entry name" value="TM_pro_TauE-like"/>
</dbReference>
<evidence type="ECO:0000313" key="10">
    <source>
        <dbReference type="Proteomes" id="UP000559010"/>
    </source>
</evidence>
<keyword evidence="4 8" id="KW-1003">Cell membrane</keyword>
<comment type="caution">
    <text evidence="9">The sequence shown here is derived from an EMBL/GenBank/DDBJ whole genome shotgun (WGS) entry which is preliminary data.</text>
</comment>
<keyword evidence="6 8" id="KW-1133">Transmembrane helix</keyword>
<name>A0A848J130_9BACT</name>
<feature type="transmembrane region" description="Helical" evidence="8">
    <location>
        <begin position="96"/>
        <end position="115"/>
    </location>
</feature>
<gene>
    <name evidence="9" type="ORF">HH304_17795</name>
</gene>
<evidence type="ECO:0000256" key="2">
    <source>
        <dbReference type="ARBA" id="ARBA00009142"/>
    </source>
</evidence>
<dbReference type="RefSeq" id="WP_169684635.1">
    <property type="nucleotide sequence ID" value="NZ_JABBNU010000012.1"/>
</dbReference>
<evidence type="ECO:0000256" key="5">
    <source>
        <dbReference type="ARBA" id="ARBA00022692"/>
    </source>
</evidence>
<organism evidence="9 10">
    <name type="scientific">Marinigracilibium pacificum</name>
    <dbReference type="NCBI Taxonomy" id="2729599"/>
    <lineage>
        <taxon>Bacteria</taxon>
        <taxon>Pseudomonadati</taxon>
        <taxon>Bacteroidota</taxon>
        <taxon>Cytophagia</taxon>
        <taxon>Cytophagales</taxon>
        <taxon>Flammeovirgaceae</taxon>
        <taxon>Marinigracilibium</taxon>
    </lineage>
</organism>
<reference evidence="9 10" key="1">
    <citation type="submission" date="2020-04" db="EMBL/GenBank/DDBJ databases">
        <title>Flammeovirgaceae bacterium KN852 isolated from deep sea.</title>
        <authorList>
            <person name="Zhang D.-C."/>
        </authorList>
    </citation>
    <scope>NUCLEOTIDE SEQUENCE [LARGE SCALE GENOMIC DNA]</scope>
    <source>
        <strain evidence="9 10">KN852</strain>
    </source>
</reference>
<dbReference type="Pfam" id="PF01925">
    <property type="entry name" value="TauE"/>
    <property type="match status" value="1"/>
</dbReference>
<protein>
    <recommendedName>
        <fullName evidence="8">Probable membrane transporter protein</fullName>
    </recommendedName>
</protein>
<comment type="subcellular location">
    <subcellularLocation>
        <location evidence="1 8">Cell membrane</location>
        <topology evidence="1 8">Multi-pass membrane protein</topology>
    </subcellularLocation>
</comment>
<evidence type="ECO:0000256" key="8">
    <source>
        <dbReference type="RuleBase" id="RU363041"/>
    </source>
</evidence>
<keyword evidence="5 8" id="KW-0812">Transmembrane</keyword>
<evidence type="ECO:0000313" key="9">
    <source>
        <dbReference type="EMBL" id="NMM50267.1"/>
    </source>
</evidence>
<evidence type="ECO:0000256" key="4">
    <source>
        <dbReference type="ARBA" id="ARBA00022475"/>
    </source>
</evidence>
<evidence type="ECO:0000256" key="1">
    <source>
        <dbReference type="ARBA" id="ARBA00004651"/>
    </source>
</evidence>
<dbReference type="GO" id="GO:0005886">
    <property type="term" value="C:plasma membrane"/>
    <property type="evidence" value="ECO:0007669"/>
    <property type="project" value="UniProtKB-SubCell"/>
</dbReference>
<accession>A0A848J130</accession>
<dbReference type="PANTHER" id="PTHR30269:SF37">
    <property type="entry name" value="MEMBRANE TRANSPORTER PROTEIN"/>
    <property type="match status" value="1"/>
</dbReference>
<dbReference type="InterPro" id="IPR052017">
    <property type="entry name" value="TSUP"/>
</dbReference>
<dbReference type="EMBL" id="JABBNU010000012">
    <property type="protein sequence ID" value="NMM50267.1"/>
    <property type="molecule type" value="Genomic_DNA"/>
</dbReference>
<dbReference type="AlphaFoldDB" id="A0A848J130"/>
<feature type="transmembrane region" description="Helical" evidence="8">
    <location>
        <begin position="71"/>
        <end position="90"/>
    </location>
</feature>
<feature type="transmembrane region" description="Helical" evidence="8">
    <location>
        <begin position="192"/>
        <end position="213"/>
    </location>
</feature>
<sequence>MFRDLNLIFLLLALIAEVIGTVGGFGSSVFFVPIANFYFDFYTVLGLTAVFHLSSNLSKIALFRKGLDKELLLYLGLPSVLFVIIGGVLSDKLDSKILEILLSVFLISLSLLFLIKKNLKVEPTKNSSIIGGGLSGFVAGLLGTGGAIRGITMNAFNLKKEVFIATSAMIDMMIDSTRTVVYYNNGYITKDIFIYIPFLFVIGYLGTHIGKYVLKYIPQERFKSISLILILVIGLVTGIKFII</sequence>
<dbReference type="Proteomes" id="UP000559010">
    <property type="component" value="Unassembled WGS sequence"/>
</dbReference>
<comment type="similarity">
    <text evidence="2 8">Belongs to the 4-toluene sulfonate uptake permease (TSUP) (TC 2.A.102) family.</text>
</comment>
<keyword evidence="7 8" id="KW-0472">Membrane</keyword>
<evidence type="ECO:0000256" key="3">
    <source>
        <dbReference type="ARBA" id="ARBA00022448"/>
    </source>
</evidence>
<feature type="transmembrane region" description="Helical" evidence="8">
    <location>
        <begin position="30"/>
        <end position="51"/>
    </location>
</feature>